<proteinExistence type="predicted"/>
<feature type="region of interest" description="Disordered" evidence="1">
    <location>
        <begin position="21"/>
        <end position="48"/>
    </location>
</feature>
<feature type="compositionally biased region" description="Low complexity" evidence="1">
    <location>
        <begin position="31"/>
        <end position="45"/>
    </location>
</feature>
<accession>A0A8D8H1T1</accession>
<reference evidence="2" key="1">
    <citation type="submission" date="2021-05" db="EMBL/GenBank/DDBJ databases">
        <authorList>
            <person name="Alioto T."/>
            <person name="Alioto T."/>
            <person name="Gomez Garrido J."/>
        </authorList>
    </citation>
    <scope>NUCLEOTIDE SEQUENCE</scope>
</reference>
<dbReference type="AlphaFoldDB" id="A0A8D8H1T1"/>
<dbReference type="EMBL" id="HBUE01193854">
    <property type="protein sequence ID" value="CAG6526604.1"/>
    <property type="molecule type" value="Transcribed_RNA"/>
</dbReference>
<organism evidence="2">
    <name type="scientific">Culex pipiens</name>
    <name type="common">House mosquito</name>
    <dbReference type="NCBI Taxonomy" id="7175"/>
    <lineage>
        <taxon>Eukaryota</taxon>
        <taxon>Metazoa</taxon>
        <taxon>Ecdysozoa</taxon>
        <taxon>Arthropoda</taxon>
        <taxon>Hexapoda</taxon>
        <taxon>Insecta</taxon>
        <taxon>Pterygota</taxon>
        <taxon>Neoptera</taxon>
        <taxon>Endopterygota</taxon>
        <taxon>Diptera</taxon>
        <taxon>Nematocera</taxon>
        <taxon>Culicoidea</taxon>
        <taxon>Culicidae</taxon>
        <taxon>Culicinae</taxon>
        <taxon>Culicini</taxon>
        <taxon>Culex</taxon>
        <taxon>Culex</taxon>
    </lineage>
</organism>
<sequence>MPNFKQNAYFKTEILQKNLQGTLSRKRAETDSPTTALTADSTTTDSVHEVQPVIERIRCQKEADESSANPVVGNTLLFRMRLPSGKRGQLPEVKANYETVIAARLVVYELGKSHAG</sequence>
<evidence type="ECO:0000313" key="2">
    <source>
        <dbReference type="EMBL" id="CAG6526604.1"/>
    </source>
</evidence>
<protein>
    <submittedName>
        <fullName evidence="2">(northern house mosquito) hypothetical protein</fullName>
    </submittedName>
</protein>
<dbReference type="EMBL" id="HBUE01299820">
    <property type="protein sequence ID" value="CAG6578318.1"/>
    <property type="molecule type" value="Transcribed_RNA"/>
</dbReference>
<evidence type="ECO:0000256" key="1">
    <source>
        <dbReference type="SAM" id="MobiDB-lite"/>
    </source>
</evidence>
<name>A0A8D8H1T1_CULPI</name>